<proteinExistence type="inferred from homology"/>
<evidence type="ECO:0000256" key="3">
    <source>
        <dbReference type="PROSITE-ProRule" id="PRU00708"/>
    </source>
</evidence>
<feature type="repeat" description="PPR" evidence="3">
    <location>
        <begin position="363"/>
        <end position="393"/>
    </location>
</feature>
<dbReference type="EMBL" id="CM031817">
    <property type="protein sequence ID" value="KAG6642553.1"/>
    <property type="molecule type" value="Genomic_DNA"/>
</dbReference>
<evidence type="ECO:0000256" key="1">
    <source>
        <dbReference type="ARBA" id="ARBA00007626"/>
    </source>
</evidence>
<feature type="repeat" description="PPR" evidence="3">
    <location>
        <begin position="468"/>
        <end position="502"/>
    </location>
</feature>
<dbReference type="Pfam" id="PF01535">
    <property type="entry name" value="PPR"/>
    <property type="match status" value="3"/>
</dbReference>
<dbReference type="NCBIfam" id="TIGR00756">
    <property type="entry name" value="PPR"/>
    <property type="match status" value="9"/>
</dbReference>
<feature type="repeat" description="PPR" evidence="3">
    <location>
        <begin position="157"/>
        <end position="191"/>
    </location>
</feature>
<dbReference type="PROSITE" id="PS51375">
    <property type="entry name" value="PPR"/>
    <property type="match status" value="10"/>
</dbReference>
<feature type="repeat" description="PPR" evidence="3">
    <location>
        <begin position="538"/>
        <end position="572"/>
    </location>
</feature>
<comment type="caution">
    <text evidence="4">The sequence shown here is derived from an EMBL/GenBank/DDBJ whole genome shotgun (WGS) entry which is preliminary data.</text>
</comment>
<evidence type="ECO:0008006" key="6">
    <source>
        <dbReference type="Google" id="ProtNLM"/>
    </source>
</evidence>
<dbReference type="PANTHER" id="PTHR47447">
    <property type="entry name" value="OS03G0856100 PROTEIN"/>
    <property type="match status" value="1"/>
</dbReference>
<protein>
    <recommendedName>
        <fullName evidence="6">Pentatricopeptide repeat-containing protein</fullName>
    </recommendedName>
</protein>
<evidence type="ECO:0000313" key="4">
    <source>
        <dbReference type="EMBL" id="KAG6642553.1"/>
    </source>
</evidence>
<dbReference type="Pfam" id="PF13041">
    <property type="entry name" value="PPR_2"/>
    <property type="match status" value="3"/>
</dbReference>
<feature type="repeat" description="PPR" evidence="3">
    <location>
        <begin position="258"/>
        <end position="292"/>
    </location>
</feature>
<reference evidence="4" key="1">
    <citation type="submission" date="2020-12" db="EMBL/GenBank/DDBJ databases">
        <title>WGS assembly of Carya illinoinensis cv. Pawnee.</title>
        <authorList>
            <person name="Platts A."/>
            <person name="Shu S."/>
            <person name="Wright S."/>
            <person name="Barry K."/>
            <person name="Edger P."/>
            <person name="Pires J.C."/>
            <person name="Schmutz J."/>
        </authorList>
    </citation>
    <scope>NUCLEOTIDE SEQUENCE</scope>
    <source>
        <tissue evidence="4">Leaf</tissue>
    </source>
</reference>
<dbReference type="InterPro" id="IPR002885">
    <property type="entry name" value="PPR_rpt"/>
</dbReference>
<feature type="repeat" description="PPR" evidence="3">
    <location>
        <begin position="192"/>
        <end position="222"/>
    </location>
</feature>
<feature type="repeat" description="PPR" evidence="3">
    <location>
        <begin position="223"/>
        <end position="257"/>
    </location>
</feature>
<evidence type="ECO:0000256" key="2">
    <source>
        <dbReference type="ARBA" id="ARBA00022737"/>
    </source>
</evidence>
<comment type="similarity">
    <text evidence="1">Belongs to the PPR family. P subfamily.</text>
</comment>
<keyword evidence="2" id="KW-0677">Repeat</keyword>
<sequence length="609" mass="67320">MPKISNPSTLPIFSTATYQRFLLLSPQSKPISSSLSPSWSSSSSPVPTQQQIAHLILEQKSVSQALQTFRWASKLPKFTHSQSTYRALIHKLCGFRRLDVVKELLWEMPDSIGSPPDEDIFITIIRGLGRAGMVKPVIKVVDLVSRKRMMGSGVQGDDYTFGILMKGLCSTNRIGDGFSLLQAMKSGGITPSTVIYNTLLHALCRKGKAGRARSLMNEMEEPNDVTFNILISGYCKEENLVQALVLLEKCFNLGLVPDVVTVTKVLEVLCNAGRVTEAVEIVERFESKGGMTDIVAYNTLIRGFCKLLKVKVGYRLLKQMERKGCLPNVNTYNILITSCCECGMLDLALDLFDEMKTVGIGWNFVTYDTLIKGLCSGGRMEDGFKILELMEESKGGSGARISPYNSVLYGLYKESRLDEALTFLTNMGKLFPRAVDRSLRILSFCADGAIEDAKKVFYQLLGEGEVTNVLVYDHLIHGFCQEGCVREAFQLVNEMVGLGYFPLATTFNALIGGFCRQGKVSSALKLIEDMDGRGCIPDIRSYNPLLSALCRKGDFQKALGLVSQIVERGIVPDQASWNSLLLCLCQEASGVESKNMFQLTYLLKQIAES</sequence>
<dbReference type="AlphaFoldDB" id="A0A8T1PLE3"/>
<keyword evidence="5" id="KW-1185">Reference proteome</keyword>
<dbReference type="Pfam" id="PF12854">
    <property type="entry name" value="PPR_1"/>
    <property type="match status" value="2"/>
</dbReference>
<dbReference type="Proteomes" id="UP000811609">
    <property type="component" value="Chromosome 9"/>
</dbReference>
<evidence type="ECO:0000313" key="5">
    <source>
        <dbReference type="Proteomes" id="UP000811609"/>
    </source>
</evidence>
<accession>A0A8T1PLE3</accession>
<feature type="repeat" description="PPR" evidence="3">
    <location>
        <begin position="293"/>
        <end position="327"/>
    </location>
</feature>
<feature type="repeat" description="PPR" evidence="3">
    <location>
        <begin position="328"/>
        <end position="362"/>
    </location>
</feature>
<dbReference type="PANTHER" id="PTHR47447:SF28">
    <property type="entry name" value="PENTACOTRIPEPTIDE-REPEAT REGION OF PRORP DOMAIN-CONTAINING PROTEIN"/>
    <property type="match status" value="1"/>
</dbReference>
<gene>
    <name evidence="4" type="ORF">CIPAW_09G148500</name>
</gene>
<name>A0A8T1PLE3_CARIL</name>
<organism evidence="4 5">
    <name type="scientific">Carya illinoinensis</name>
    <name type="common">Pecan</name>
    <dbReference type="NCBI Taxonomy" id="32201"/>
    <lineage>
        <taxon>Eukaryota</taxon>
        <taxon>Viridiplantae</taxon>
        <taxon>Streptophyta</taxon>
        <taxon>Embryophyta</taxon>
        <taxon>Tracheophyta</taxon>
        <taxon>Spermatophyta</taxon>
        <taxon>Magnoliopsida</taxon>
        <taxon>eudicotyledons</taxon>
        <taxon>Gunneridae</taxon>
        <taxon>Pentapetalae</taxon>
        <taxon>rosids</taxon>
        <taxon>fabids</taxon>
        <taxon>Fagales</taxon>
        <taxon>Juglandaceae</taxon>
        <taxon>Carya</taxon>
    </lineage>
</organism>
<feature type="repeat" description="PPR" evidence="3">
    <location>
        <begin position="503"/>
        <end position="537"/>
    </location>
</feature>